<dbReference type="Gene3D" id="2.80.10.50">
    <property type="match status" value="1"/>
</dbReference>
<dbReference type="Proteomes" id="UP001600424">
    <property type="component" value="Unassembled WGS sequence"/>
</dbReference>
<evidence type="ECO:0000259" key="1">
    <source>
        <dbReference type="Pfam" id="PF14200"/>
    </source>
</evidence>
<name>A0ABW6J5W3_STRWE</name>
<dbReference type="Pfam" id="PF14200">
    <property type="entry name" value="RicinB_lectin_2"/>
    <property type="match status" value="1"/>
</dbReference>
<sequence>MSVYEGPAAATPERPAGNDYYQIIAKHSVQCPDVAGYSYAHGAPIVRATCTGGSNQVWWFVQPAGRAPLVQGSLGLVPQVGNSVGIVVDHTGMVLDVAHAGQRHGALVVQAFPASGNGTVGLNQQGRSQFKS</sequence>
<dbReference type="CDD" id="cd00161">
    <property type="entry name" value="beta-trefoil_Ricin-like"/>
    <property type="match status" value="1"/>
</dbReference>
<comment type="caution">
    <text evidence="2">The sequence shown here is derived from an EMBL/GenBank/DDBJ whole genome shotgun (WGS) entry which is preliminary data.</text>
</comment>
<dbReference type="RefSeq" id="WP_386252782.1">
    <property type="nucleotide sequence ID" value="NZ_JBHTRV010000047.1"/>
</dbReference>
<reference evidence="2 3" key="1">
    <citation type="submission" date="2024-09" db="EMBL/GenBank/DDBJ databases">
        <title>The Natural Products Discovery Center: Release of the First 8490 Sequenced Strains for Exploring Actinobacteria Biosynthetic Diversity.</title>
        <authorList>
            <person name="Kalkreuter E."/>
            <person name="Kautsar S.A."/>
            <person name="Yang D."/>
            <person name="Bader C.D."/>
            <person name="Teijaro C.N."/>
            <person name="Fluegel L."/>
            <person name="Davis C.M."/>
            <person name="Simpson J.R."/>
            <person name="Lauterbach L."/>
            <person name="Steele A.D."/>
            <person name="Gui C."/>
            <person name="Meng S."/>
            <person name="Li G."/>
            <person name="Viehrig K."/>
            <person name="Ye F."/>
            <person name="Su P."/>
            <person name="Kiefer A.F."/>
            <person name="Nichols A."/>
            <person name="Cepeda A.J."/>
            <person name="Yan W."/>
            <person name="Fan B."/>
            <person name="Jiang Y."/>
            <person name="Adhikari A."/>
            <person name="Zheng C.-J."/>
            <person name="Schuster L."/>
            <person name="Cowan T.M."/>
            <person name="Smanski M.J."/>
            <person name="Chevrette M.G."/>
            <person name="De Carvalho L.P.S."/>
            <person name="Shen B."/>
        </authorList>
    </citation>
    <scope>NUCLEOTIDE SEQUENCE [LARGE SCALE GENOMIC DNA]</scope>
    <source>
        <strain evidence="2 3">NPDC056472</strain>
    </source>
</reference>
<evidence type="ECO:0000313" key="3">
    <source>
        <dbReference type="Proteomes" id="UP001600424"/>
    </source>
</evidence>
<feature type="domain" description="Ricin B lectin" evidence="1">
    <location>
        <begin position="16"/>
        <end position="110"/>
    </location>
</feature>
<organism evidence="2 3">
    <name type="scientific">Streptomyces wedmorensis</name>
    <dbReference type="NCBI Taxonomy" id="43759"/>
    <lineage>
        <taxon>Bacteria</taxon>
        <taxon>Bacillati</taxon>
        <taxon>Actinomycetota</taxon>
        <taxon>Actinomycetes</taxon>
        <taxon>Kitasatosporales</taxon>
        <taxon>Streptomycetaceae</taxon>
        <taxon>Streptomyces</taxon>
    </lineage>
</organism>
<dbReference type="EMBL" id="JBHTRV010000047">
    <property type="protein sequence ID" value="MFE5985313.1"/>
    <property type="molecule type" value="Genomic_DNA"/>
</dbReference>
<gene>
    <name evidence="2" type="ORF">ACFQ63_37145</name>
</gene>
<dbReference type="SUPFAM" id="SSF50370">
    <property type="entry name" value="Ricin B-like lectins"/>
    <property type="match status" value="1"/>
</dbReference>
<evidence type="ECO:0000313" key="2">
    <source>
        <dbReference type="EMBL" id="MFE5985313.1"/>
    </source>
</evidence>
<keyword evidence="3" id="KW-1185">Reference proteome</keyword>
<dbReference type="InterPro" id="IPR000772">
    <property type="entry name" value="Ricin_B_lectin"/>
</dbReference>
<protein>
    <submittedName>
        <fullName evidence="2">RICIN domain-containing protein</fullName>
    </submittedName>
</protein>
<proteinExistence type="predicted"/>
<dbReference type="InterPro" id="IPR035992">
    <property type="entry name" value="Ricin_B-like_lectins"/>
</dbReference>
<accession>A0ABW6J5W3</accession>